<proteinExistence type="predicted"/>
<comment type="caution">
    <text evidence="3">The sequence shown here is derived from an EMBL/GenBank/DDBJ whole genome shotgun (WGS) entry which is preliminary data.</text>
</comment>
<feature type="transmembrane region" description="Helical" evidence="1">
    <location>
        <begin position="136"/>
        <end position="154"/>
    </location>
</feature>
<protein>
    <recommendedName>
        <fullName evidence="2">VanZ-like domain-containing protein</fullName>
    </recommendedName>
</protein>
<evidence type="ECO:0000313" key="3">
    <source>
        <dbReference type="EMBL" id="GAA0770046.1"/>
    </source>
</evidence>
<feature type="domain" description="VanZ-like" evidence="2">
    <location>
        <begin position="62"/>
        <end position="153"/>
    </location>
</feature>
<evidence type="ECO:0000259" key="2">
    <source>
        <dbReference type="Pfam" id="PF04892"/>
    </source>
</evidence>
<dbReference type="Pfam" id="PF04892">
    <property type="entry name" value="VanZ"/>
    <property type="match status" value="1"/>
</dbReference>
<dbReference type="PANTHER" id="PTHR36834:SF1">
    <property type="entry name" value="INTEGRAL MEMBRANE PROTEIN"/>
    <property type="match status" value="1"/>
</dbReference>
<evidence type="ECO:0000256" key="1">
    <source>
        <dbReference type="SAM" id="Phobius"/>
    </source>
</evidence>
<accession>A0ABN1KL26</accession>
<dbReference type="EMBL" id="BAAACI010000002">
    <property type="protein sequence ID" value="GAA0770046.1"/>
    <property type="molecule type" value="Genomic_DNA"/>
</dbReference>
<reference evidence="3 4" key="1">
    <citation type="journal article" date="2019" name="Int. J. Syst. Evol. Microbiol.">
        <title>The Global Catalogue of Microorganisms (GCM) 10K type strain sequencing project: providing services to taxonomists for standard genome sequencing and annotation.</title>
        <authorList>
            <consortium name="The Broad Institute Genomics Platform"/>
            <consortium name="The Broad Institute Genome Sequencing Center for Infectious Disease"/>
            <person name="Wu L."/>
            <person name="Ma J."/>
        </authorList>
    </citation>
    <scope>NUCLEOTIDE SEQUENCE [LARGE SCALE GENOMIC DNA]</scope>
    <source>
        <strain evidence="3 4">JCM 1417</strain>
    </source>
</reference>
<organism evidence="3 4">
    <name type="scientific">Clostridium subterminale</name>
    <dbReference type="NCBI Taxonomy" id="1550"/>
    <lineage>
        <taxon>Bacteria</taxon>
        <taxon>Bacillati</taxon>
        <taxon>Bacillota</taxon>
        <taxon>Clostridia</taxon>
        <taxon>Eubacteriales</taxon>
        <taxon>Clostridiaceae</taxon>
        <taxon>Clostridium</taxon>
    </lineage>
</organism>
<feature type="transmembrane region" description="Helical" evidence="1">
    <location>
        <begin position="32"/>
        <end position="51"/>
    </location>
</feature>
<name>A0ABN1KL26_CLOSU</name>
<dbReference type="InterPro" id="IPR053150">
    <property type="entry name" value="Teicoplanin_resist-assoc"/>
</dbReference>
<feature type="transmembrane region" description="Helical" evidence="1">
    <location>
        <begin position="6"/>
        <end position="23"/>
    </location>
</feature>
<gene>
    <name evidence="3" type="ORF">GCM10008908_12260</name>
</gene>
<feature type="transmembrane region" description="Helical" evidence="1">
    <location>
        <begin position="79"/>
        <end position="99"/>
    </location>
</feature>
<evidence type="ECO:0000313" key="4">
    <source>
        <dbReference type="Proteomes" id="UP001501047"/>
    </source>
</evidence>
<keyword evidence="1" id="KW-0472">Membrane</keyword>
<dbReference type="PANTHER" id="PTHR36834">
    <property type="entry name" value="MEMBRANE PROTEIN-RELATED"/>
    <property type="match status" value="1"/>
</dbReference>
<dbReference type="InterPro" id="IPR006976">
    <property type="entry name" value="VanZ-like"/>
</dbReference>
<feature type="transmembrane region" description="Helical" evidence="1">
    <location>
        <begin position="175"/>
        <end position="195"/>
    </location>
</feature>
<keyword evidence="1" id="KW-1133">Transmembrane helix</keyword>
<sequence length="208" mass="23898">MGLLLLITIGIILYNIFIVKYLSKNEIQVSKLFIVGMYIFTYYLWAMLNIIGPGNLLDIGSQRNITISLIPFKWQMENMFGLITNTILFIPLGVLLPSLWKRYESFSKTVLMGFGLSLIVELLQLLNIRATDIDDLIMNTLGTIIGYIIYSLLFKKFTSSFKLKNNTSDNLLIKYNAEIFISSILLLNFFIVPFLDRILIRIIIGLSY</sequence>
<keyword evidence="4" id="KW-1185">Reference proteome</keyword>
<feature type="transmembrane region" description="Helical" evidence="1">
    <location>
        <begin position="111"/>
        <end position="130"/>
    </location>
</feature>
<dbReference type="Proteomes" id="UP001501047">
    <property type="component" value="Unassembled WGS sequence"/>
</dbReference>
<dbReference type="RefSeq" id="WP_343824659.1">
    <property type="nucleotide sequence ID" value="NZ_BAAACI010000002.1"/>
</dbReference>
<keyword evidence="1" id="KW-0812">Transmembrane</keyword>